<evidence type="ECO:0000256" key="3">
    <source>
        <dbReference type="ARBA" id="ARBA00022771"/>
    </source>
</evidence>
<dbReference type="GO" id="GO:0008270">
    <property type="term" value="F:zinc ion binding"/>
    <property type="evidence" value="ECO:0007669"/>
    <property type="project" value="UniProtKB-KW"/>
</dbReference>
<feature type="domain" description="C3H1-type" evidence="6">
    <location>
        <begin position="150"/>
        <end position="177"/>
    </location>
</feature>
<keyword evidence="1 5" id="KW-0479">Metal-binding</keyword>
<dbReference type="InterPro" id="IPR045124">
    <property type="entry name" value="Su(sable)-like"/>
</dbReference>
<sequence length="187" mass="20600">MQSHSVSYILSFKGCCPRFDNPRLYVCIPSSFIVDHAIQGFSNAHCRRQSNNNIPSNIGNISVCSVGTFTSVKQAGSNSQLSCNKSRCCTNGQMAPGAVTTITPSDSSLSSLYPGTELVNGKPVVAKWRRACSFYLRGHCKKEDCEFAHDLTKVTCKFWEMGECFKGSTCPFLHGYPPELNIEQQHS</sequence>
<dbReference type="EMBL" id="UZAK01002091">
    <property type="protein sequence ID" value="VDO73098.1"/>
    <property type="molecule type" value="Genomic_DNA"/>
</dbReference>
<dbReference type="Pfam" id="PF14608">
    <property type="entry name" value="zf-CCCH_2"/>
    <property type="match status" value="2"/>
</dbReference>
<dbReference type="Gene3D" id="4.10.1000.10">
    <property type="entry name" value="Zinc finger, CCCH-type"/>
    <property type="match status" value="1"/>
</dbReference>
<evidence type="ECO:0000313" key="9">
    <source>
        <dbReference type="WBParaSite" id="SCUD_0000223501-mRNA-1"/>
    </source>
</evidence>
<dbReference type="PROSITE" id="PS50103">
    <property type="entry name" value="ZF_C3H1"/>
    <property type="match status" value="1"/>
</dbReference>
<evidence type="ECO:0000259" key="6">
    <source>
        <dbReference type="PROSITE" id="PS50103"/>
    </source>
</evidence>
<name>A0A183JHR2_9TREM</name>
<dbReference type="InterPro" id="IPR036855">
    <property type="entry name" value="Znf_CCCH_sf"/>
</dbReference>
<dbReference type="SMART" id="SM00356">
    <property type="entry name" value="ZnF_C3H1"/>
    <property type="match status" value="2"/>
</dbReference>
<dbReference type="GO" id="GO:0005634">
    <property type="term" value="C:nucleus"/>
    <property type="evidence" value="ECO:0007669"/>
    <property type="project" value="TreeGrafter"/>
</dbReference>
<evidence type="ECO:0000256" key="1">
    <source>
        <dbReference type="ARBA" id="ARBA00022723"/>
    </source>
</evidence>
<keyword evidence="3 5" id="KW-0863">Zinc-finger</keyword>
<dbReference type="SUPFAM" id="SSF90229">
    <property type="entry name" value="CCCH zinc finger"/>
    <property type="match status" value="1"/>
</dbReference>
<evidence type="ECO:0000313" key="7">
    <source>
        <dbReference type="EMBL" id="VDO73098.1"/>
    </source>
</evidence>
<dbReference type="PANTHER" id="PTHR13119">
    <property type="entry name" value="ZINC FINGER CCCH DOMAIN-CONTAINING PROTEI"/>
    <property type="match status" value="1"/>
</dbReference>
<keyword evidence="2" id="KW-0677">Repeat</keyword>
<evidence type="ECO:0000313" key="8">
    <source>
        <dbReference type="Proteomes" id="UP000279833"/>
    </source>
</evidence>
<dbReference type="PANTHER" id="PTHR13119:SF12">
    <property type="entry name" value="PROTEIN SUPPRESSOR OF SABLE"/>
    <property type="match status" value="1"/>
</dbReference>
<protein>
    <submittedName>
        <fullName evidence="9">C3H1-type domain-containing protein</fullName>
    </submittedName>
</protein>
<dbReference type="GO" id="GO:0003723">
    <property type="term" value="F:RNA binding"/>
    <property type="evidence" value="ECO:0007669"/>
    <property type="project" value="InterPro"/>
</dbReference>
<proteinExistence type="predicted"/>
<reference evidence="9" key="1">
    <citation type="submission" date="2016-06" db="UniProtKB">
        <authorList>
            <consortium name="WormBaseParasite"/>
        </authorList>
    </citation>
    <scope>IDENTIFICATION</scope>
</reference>
<accession>A0A183JHR2</accession>
<evidence type="ECO:0000256" key="2">
    <source>
        <dbReference type="ARBA" id="ARBA00022737"/>
    </source>
</evidence>
<keyword evidence="8" id="KW-1185">Reference proteome</keyword>
<dbReference type="WBParaSite" id="SCUD_0000223501-mRNA-1">
    <property type="protein sequence ID" value="SCUD_0000223501-mRNA-1"/>
    <property type="gene ID" value="SCUD_0000223501"/>
</dbReference>
<dbReference type="Proteomes" id="UP000279833">
    <property type="component" value="Unassembled WGS sequence"/>
</dbReference>
<dbReference type="GO" id="GO:0045892">
    <property type="term" value="P:negative regulation of DNA-templated transcription"/>
    <property type="evidence" value="ECO:0007669"/>
    <property type="project" value="InterPro"/>
</dbReference>
<gene>
    <name evidence="7" type="ORF">SCUD_LOCUS2236</name>
</gene>
<evidence type="ECO:0000256" key="5">
    <source>
        <dbReference type="PROSITE-ProRule" id="PRU00723"/>
    </source>
</evidence>
<organism evidence="9">
    <name type="scientific">Schistosoma curassoni</name>
    <dbReference type="NCBI Taxonomy" id="6186"/>
    <lineage>
        <taxon>Eukaryota</taxon>
        <taxon>Metazoa</taxon>
        <taxon>Spiralia</taxon>
        <taxon>Lophotrochozoa</taxon>
        <taxon>Platyhelminthes</taxon>
        <taxon>Trematoda</taxon>
        <taxon>Digenea</taxon>
        <taxon>Strigeidida</taxon>
        <taxon>Schistosomatoidea</taxon>
        <taxon>Schistosomatidae</taxon>
        <taxon>Schistosoma</taxon>
    </lineage>
</organism>
<dbReference type="STRING" id="6186.A0A183JHR2"/>
<dbReference type="InterPro" id="IPR000571">
    <property type="entry name" value="Znf_CCCH"/>
</dbReference>
<feature type="zinc finger region" description="C3H1-type" evidence="5">
    <location>
        <begin position="150"/>
        <end position="177"/>
    </location>
</feature>
<evidence type="ECO:0000256" key="4">
    <source>
        <dbReference type="ARBA" id="ARBA00022833"/>
    </source>
</evidence>
<dbReference type="AlphaFoldDB" id="A0A183JHR2"/>
<keyword evidence="4 5" id="KW-0862">Zinc</keyword>
<reference evidence="7 8" key="2">
    <citation type="submission" date="2018-11" db="EMBL/GenBank/DDBJ databases">
        <authorList>
            <consortium name="Pathogen Informatics"/>
        </authorList>
    </citation>
    <scope>NUCLEOTIDE SEQUENCE [LARGE SCALE GENOMIC DNA]</scope>
    <source>
        <strain evidence="7">Dakar</strain>
        <strain evidence="8">Dakar, Senegal</strain>
    </source>
</reference>